<proteinExistence type="predicted"/>
<evidence type="ECO:0000313" key="2">
    <source>
        <dbReference type="Proteomes" id="UP001628124"/>
    </source>
</evidence>
<accession>A0ABP9TV18</accession>
<evidence type="ECO:0000313" key="1">
    <source>
        <dbReference type="EMBL" id="GAA5251760.1"/>
    </source>
</evidence>
<organism evidence="1 2">
    <name type="scientific">Candidatus Rickettsia kedanie</name>
    <dbReference type="NCBI Taxonomy" id="3115352"/>
    <lineage>
        <taxon>Bacteria</taxon>
        <taxon>Pseudomonadati</taxon>
        <taxon>Pseudomonadota</taxon>
        <taxon>Alphaproteobacteria</taxon>
        <taxon>Rickettsiales</taxon>
        <taxon>Rickettsiaceae</taxon>
        <taxon>Rickettsieae</taxon>
        <taxon>Rickettsia</taxon>
        <taxon>spotted fever group</taxon>
    </lineage>
</organism>
<name>A0ABP9TV18_9RICK</name>
<evidence type="ECO:0008006" key="3">
    <source>
        <dbReference type="Google" id="ProtNLM"/>
    </source>
</evidence>
<dbReference type="Proteomes" id="UP001628124">
    <property type="component" value="Unassembled WGS sequence"/>
</dbReference>
<reference evidence="1 2" key="1">
    <citation type="journal article" date="2024" name="Microbiol. Immunol.">
        <title>Discovery of a novel spotted fever group Rickettsia, 'Candidatus Rickettsia kedanie,' in unfed larval chigger mites, Leptotrombidium scutellare.</title>
        <authorList>
            <person name="Ogawa M."/>
            <person name="Matsutani M."/>
            <person name="Katayama T."/>
            <person name="Takada N."/>
            <person name="Noda S."/>
            <person name="Takahashi M."/>
            <person name="Kageyama D."/>
            <person name="Hanaoka N."/>
            <person name="Ebihara H."/>
        </authorList>
    </citation>
    <scope>NUCLEOTIDE SEQUENCE [LARGE SCALE GENOMIC DNA]</scope>
    <source>
        <strain evidence="1 2">KNCP2-13</strain>
    </source>
</reference>
<dbReference type="RefSeq" id="WP_412707472.1">
    <property type="nucleotide sequence ID" value="NZ_BAABMM010000004.1"/>
</dbReference>
<gene>
    <name evidence="1" type="ORF">KNCP2_00480</name>
</gene>
<keyword evidence="2" id="KW-1185">Reference proteome</keyword>
<protein>
    <recommendedName>
        <fullName evidence="3">Transposase</fullName>
    </recommendedName>
</protein>
<sequence>MHCKDFKETGYMRLYDKTKESYEMQCTLIILTNDQYQMSQGQVENLTTWRGETREKSEVGII</sequence>
<comment type="caution">
    <text evidence="1">The sequence shown here is derived from an EMBL/GenBank/DDBJ whole genome shotgun (WGS) entry which is preliminary data.</text>
</comment>
<dbReference type="EMBL" id="BAABMM010000004">
    <property type="protein sequence ID" value="GAA5251760.1"/>
    <property type="molecule type" value="Genomic_DNA"/>
</dbReference>